<accession>A0A6A6J767</accession>
<evidence type="ECO:0000313" key="2">
    <source>
        <dbReference type="Proteomes" id="UP000800097"/>
    </source>
</evidence>
<sequence length="129" mass="14278">NCPTGNLEAFSVTYNDRDCASRPWALCRCTDSNVSRDQMARDFGRVPPGIRSRVVHAMSIRENQASAGSADDRILFRGLVKPAVYLHEAMHSADQNFHSSTEFTNAYNSDTCVPDNYANSSPAEDFAQL</sequence>
<feature type="non-terminal residue" evidence="1">
    <location>
        <position position="1"/>
    </location>
</feature>
<protein>
    <submittedName>
        <fullName evidence="1">Uncharacterized protein</fullName>
    </submittedName>
</protein>
<keyword evidence="2" id="KW-1185">Reference proteome</keyword>
<dbReference type="EMBL" id="ML986527">
    <property type="protein sequence ID" value="KAF2272074.1"/>
    <property type="molecule type" value="Genomic_DNA"/>
</dbReference>
<dbReference type="RefSeq" id="XP_033649613.1">
    <property type="nucleotide sequence ID" value="XM_033794770.1"/>
</dbReference>
<gene>
    <name evidence="1" type="ORF">EI97DRAFT_345096</name>
</gene>
<feature type="non-terminal residue" evidence="1">
    <location>
        <position position="129"/>
    </location>
</feature>
<reference evidence="1" key="1">
    <citation type="journal article" date="2020" name="Stud. Mycol.">
        <title>101 Dothideomycetes genomes: a test case for predicting lifestyles and emergence of pathogens.</title>
        <authorList>
            <person name="Haridas S."/>
            <person name="Albert R."/>
            <person name="Binder M."/>
            <person name="Bloem J."/>
            <person name="Labutti K."/>
            <person name="Salamov A."/>
            <person name="Andreopoulos B."/>
            <person name="Baker S."/>
            <person name="Barry K."/>
            <person name="Bills G."/>
            <person name="Bluhm B."/>
            <person name="Cannon C."/>
            <person name="Castanera R."/>
            <person name="Culley D."/>
            <person name="Daum C."/>
            <person name="Ezra D."/>
            <person name="Gonzalez J."/>
            <person name="Henrissat B."/>
            <person name="Kuo A."/>
            <person name="Liang C."/>
            <person name="Lipzen A."/>
            <person name="Lutzoni F."/>
            <person name="Magnuson J."/>
            <person name="Mondo S."/>
            <person name="Nolan M."/>
            <person name="Ohm R."/>
            <person name="Pangilinan J."/>
            <person name="Park H.-J."/>
            <person name="Ramirez L."/>
            <person name="Alfaro M."/>
            <person name="Sun H."/>
            <person name="Tritt A."/>
            <person name="Yoshinaga Y."/>
            <person name="Zwiers L.-H."/>
            <person name="Turgeon B."/>
            <person name="Goodwin S."/>
            <person name="Spatafora J."/>
            <person name="Crous P."/>
            <person name="Grigoriev I."/>
        </authorList>
    </citation>
    <scope>NUCLEOTIDE SEQUENCE</scope>
    <source>
        <strain evidence="1">CBS 379.55</strain>
    </source>
</reference>
<dbReference type="Proteomes" id="UP000800097">
    <property type="component" value="Unassembled WGS sequence"/>
</dbReference>
<dbReference type="GeneID" id="54547945"/>
<name>A0A6A6J767_WESOR</name>
<dbReference type="OrthoDB" id="2142213at2759"/>
<dbReference type="AlphaFoldDB" id="A0A6A6J767"/>
<proteinExistence type="predicted"/>
<evidence type="ECO:0000313" key="1">
    <source>
        <dbReference type="EMBL" id="KAF2272074.1"/>
    </source>
</evidence>
<organism evidence="1 2">
    <name type="scientific">Westerdykella ornata</name>
    <dbReference type="NCBI Taxonomy" id="318751"/>
    <lineage>
        <taxon>Eukaryota</taxon>
        <taxon>Fungi</taxon>
        <taxon>Dikarya</taxon>
        <taxon>Ascomycota</taxon>
        <taxon>Pezizomycotina</taxon>
        <taxon>Dothideomycetes</taxon>
        <taxon>Pleosporomycetidae</taxon>
        <taxon>Pleosporales</taxon>
        <taxon>Sporormiaceae</taxon>
        <taxon>Westerdykella</taxon>
    </lineage>
</organism>
<dbReference type="SUPFAM" id="SSF55486">
    <property type="entry name" value="Metalloproteases ('zincins'), catalytic domain"/>
    <property type="match status" value="1"/>
</dbReference>